<reference evidence="2" key="1">
    <citation type="journal article" date="2021" name="Sci. Adv.">
        <title>The American lobster genome reveals insights on longevity, neural, and immune adaptations.</title>
        <authorList>
            <person name="Polinski J.M."/>
            <person name="Zimin A.V."/>
            <person name="Clark K.F."/>
            <person name="Kohn A.B."/>
            <person name="Sadowski N."/>
            <person name="Timp W."/>
            <person name="Ptitsyn A."/>
            <person name="Khanna P."/>
            <person name="Romanova D.Y."/>
            <person name="Williams P."/>
            <person name="Greenwood S.J."/>
            <person name="Moroz L.L."/>
            <person name="Walt D.R."/>
            <person name="Bodnar A.G."/>
        </authorList>
    </citation>
    <scope>NUCLEOTIDE SEQUENCE</scope>
    <source>
        <strain evidence="2">GMGI-L3</strain>
    </source>
</reference>
<comment type="caution">
    <text evidence="2">The sequence shown here is derived from an EMBL/GenBank/DDBJ whole genome shotgun (WGS) entry which is preliminary data.</text>
</comment>
<dbReference type="Pfam" id="PF10175">
    <property type="entry name" value="MPP6"/>
    <property type="match status" value="1"/>
</dbReference>
<sequence>MQKPLAKKLSKGVLDLKFMKKSKEKAQLQEENEERQHLYQNQLSSLLDGADRIVMLNSYFDCMEFLPCRLSFGGMDPDIEKINDDKLTGIYKVIKAPQPETGTQMDTDVAAEEMATVFYQSSKRKSDHLDDYDTGTKRDLEDDASERSYVKGCKYKREGDDQFQQIRVGGDSDRGNGSNHDRGSFSDRGRGQRRANFRGDGRGRNQGRGNFRGKDRGRSQGRGNFRGNDRGQSQGRGNFRGNDRG</sequence>
<dbReference type="PANTHER" id="PTHR13582:SF0">
    <property type="entry name" value="M-PHASE PHOSPHOPROTEIN 6"/>
    <property type="match status" value="1"/>
</dbReference>
<accession>A0A8J5JQD2</accession>
<dbReference type="InterPro" id="IPR019324">
    <property type="entry name" value="MPP6"/>
</dbReference>
<proteinExistence type="predicted"/>
<dbReference type="AlphaFoldDB" id="A0A8J5JQD2"/>
<feature type="compositionally biased region" description="Basic and acidic residues" evidence="1">
    <location>
        <begin position="170"/>
        <end position="190"/>
    </location>
</feature>
<dbReference type="EMBL" id="JAHLQT010028013">
    <property type="protein sequence ID" value="KAG7162150.1"/>
    <property type="molecule type" value="Genomic_DNA"/>
</dbReference>
<feature type="region of interest" description="Disordered" evidence="1">
    <location>
        <begin position="153"/>
        <end position="245"/>
    </location>
</feature>
<dbReference type="PANTHER" id="PTHR13582">
    <property type="entry name" value="M-PHASE PHOSPHOPROTEIN 6"/>
    <property type="match status" value="1"/>
</dbReference>
<evidence type="ECO:0000256" key="1">
    <source>
        <dbReference type="SAM" id="MobiDB-lite"/>
    </source>
</evidence>
<evidence type="ECO:0000313" key="3">
    <source>
        <dbReference type="Proteomes" id="UP000747542"/>
    </source>
</evidence>
<feature type="non-terminal residue" evidence="2">
    <location>
        <position position="245"/>
    </location>
</feature>
<dbReference type="GO" id="GO:0000460">
    <property type="term" value="P:maturation of 5.8S rRNA"/>
    <property type="evidence" value="ECO:0007669"/>
    <property type="project" value="TreeGrafter"/>
</dbReference>
<evidence type="ECO:0000313" key="2">
    <source>
        <dbReference type="EMBL" id="KAG7162150.1"/>
    </source>
</evidence>
<dbReference type="Proteomes" id="UP000747542">
    <property type="component" value="Unassembled WGS sequence"/>
</dbReference>
<name>A0A8J5JQD2_HOMAM</name>
<gene>
    <name evidence="2" type="primary">Mphosph6-L</name>
    <name evidence="2" type="ORF">Hamer_G010813</name>
</gene>
<protein>
    <submittedName>
        <fullName evidence="2">M-phase phosphoprotein 6-like</fullName>
    </submittedName>
</protein>
<organism evidence="2 3">
    <name type="scientific">Homarus americanus</name>
    <name type="common">American lobster</name>
    <dbReference type="NCBI Taxonomy" id="6706"/>
    <lineage>
        <taxon>Eukaryota</taxon>
        <taxon>Metazoa</taxon>
        <taxon>Ecdysozoa</taxon>
        <taxon>Arthropoda</taxon>
        <taxon>Crustacea</taxon>
        <taxon>Multicrustacea</taxon>
        <taxon>Malacostraca</taxon>
        <taxon>Eumalacostraca</taxon>
        <taxon>Eucarida</taxon>
        <taxon>Decapoda</taxon>
        <taxon>Pleocyemata</taxon>
        <taxon>Astacidea</taxon>
        <taxon>Nephropoidea</taxon>
        <taxon>Nephropidae</taxon>
        <taxon>Homarus</taxon>
    </lineage>
</organism>
<keyword evidence="3" id="KW-1185">Reference proteome</keyword>